<dbReference type="Proteomes" id="UP001500784">
    <property type="component" value="Unassembled WGS sequence"/>
</dbReference>
<protein>
    <recommendedName>
        <fullName evidence="3">Secreted protein</fullName>
    </recommendedName>
</protein>
<evidence type="ECO:0000313" key="1">
    <source>
        <dbReference type="EMBL" id="GAA1909386.1"/>
    </source>
</evidence>
<evidence type="ECO:0000313" key="2">
    <source>
        <dbReference type="Proteomes" id="UP001500784"/>
    </source>
</evidence>
<gene>
    <name evidence="1" type="ORF">GCM10009688_12420</name>
</gene>
<sequence length="194" mass="19793">MRAWSVLGLGGLCAGLLREEQFGEGVCAELVHGAGVAGSFAGFRCTGECGEHSLALLRGDDRAEAGHAIGQGLEHHTAFVLCLTVPDGDQIGEAGLAEPAGSAPEPGSGPALGCCQQVPFERSTDCEDRTGLPIACAGCIPRPILHSICPIRSGCSTVSACSLRSARPGLPEQRALVLEVQLAGLPIRRCPGAG</sequence>
<organism evidence="1 2">
    <name type="scientific">Arthrobacter gandavensis</name>
    <dbReference type="NCBI Taxonomy" id="169960"/>
    <lineage>
        <taxon>Bacteria</taxon>
        <taxon>Bacillati</taxon>
        <taxon>Actinomycetota</taxon>
        <taxon>Actinomycetes</taxon>
        <taxon>Micrococcales</taxon>
        <taxon>Micrococcaceae</taxon>
        <taxon>Arthrobacter</taxon>
    </lineage>
</organism>
<accession>A0ABP5ABK7</accession>
<reference evidence="2" key="1">
    <citation type="journal article" date="2019" name="Int. J. Syst. Evol. Microbiol.">
        <title>The Global Catalogue of Microorganisms (GCM) 10K type strain sequencing project: providing services to taxonomists for standard genome sequencing and annotation.</title>
        <authorList>
            <consortium name="The Broad Institute Genomics Platform"/>
            <consortium name="The Broad Institute Genome Sequencing Center for Infectious Disease"/>
            <person name="Wu L."/>
            <person name="Ma J."/>
        </authorList>
    </citation>
    <scope>NUCLEOTIDE SEQUENCE [LARGE SCALE GENOMIC DNA]</scope>
    <source>
        <strain evidence="2">JCM 13316</strain>
    </source>
</reference>
<comment type="caution">
    <text evidence="1">The sequence shown here is derived from an EMBL/GenBank/DDBJ whole genome shotgun (WGS) entry which is preliminary data.</text>
</comment>
<dbReference type="EMBL" id="BAAALV010000002">
    <property type="protein sequence ID" value="GAA1909386.1"/>
    <property type="molecule type" value="Genomic_DNA"/>
</dbReference>
<evidence type="ECO:0008006" key="3">
    <source>
        <dbReference type="Google" id="ProtNLM"/>
    </source>
</evidence>
<keyword evidence="2" id="KW-1185">Reference proteome</keyword>
<name>A0ABP5ABK7_9MICC</name>
<proteinExistence type="predicted"/>